<comment type="subcellular location">
    <subcellularLocation>
        <location evidence="4">Nucleus</location>
    </subcellularLocation>
</comment>
<proteinExistence type="predicted"/>
<dbReference type="SUPFAM" id="SSF46689">
    <property type="entry name" value="Homeodomain-like"/>
    <property type="match status" value="1"/>
</dbReference>
<dbReference type="CDD" id="cd00086">
    <property type="entry name" value="homeodomain"/>
    <property type="match status" value="1"/>
</dbReference>
<dbReference type="eggNOG" id="KOG0773">
    <property type="taxonomic scope" value="Eukaryota"/>
</dbReference>
<feature type="compositionally biased region" description="Low complexity" evidence="5">
    <location>
        <begin position="138"/>
        <end position="154"/>
    </location>
</feature>
<feature type="domain" description="Homeobox" evidence="6">
    <location>
        <begin position="281"/>
        <end position="344"/>
    </location>
</feature>
<dbReference type="PROSITE" id="PS50071">
    <property type="entry name" value="HOMEOBOX_2"/>
    <property type="match status" value="1"/>
</dbReference>
<dbReference type="Pfam" id="PF05920">
    <property type="entry name" value="Homeobox_KN"/>
    <property type="match status" value="1"/>
</dbReference>
<dbReference type="PANTHER" id="PTHR11850">
    <property type="entry name" value="HOMEOBOX PROTEIN TRANSCRIPTION FACTORS"/>
    <property type="match status" value="1"/>
</dbReference>
<keyword evidence="2 4" id="KW-0371">Homeobox</keyword>
<dbReference type="SMART" id="SM00389">
    <property type="entry name" value="HOX"/>
    <property type="match status" value="1"/>
</dbReference>
<dbReference type="STRING" id="1182542.W9YK70"/>
<dbReference type="HOGENOM" id="CLU_956449_0_0_1"/>
<feature type="compositionally biased region" description="Polar residues" evidence="5">
    <location>
        <begin position="162"/>
        <end position="175"/>
    </location>
</feature>
<dbReference type="Proteomes" id="UP000019478">
    <property type="component" value="Unassembled WGS sequence"/>
</dbReference>
<dbReference type="GO" id="GO:0006355">
    <property type="term" value="P:regulation of DNA-templated transcription"/>
    <property type="evidence" value="ECO:0007669"/>
    <property type="project" value="InterPro"/>
</dbReference>
<dbReference type="InterPro" id="IPR001356">
    <property type="entry name" value="HD"/>
</dbReference>
<gene>
    <name evidence="7" type="ORF">A1O3_06478</name>
</gene>
<dbReference type="InterPro" id="IPR050224">
    <property type="entry name" value="TALE_homeobox"/>
</dbReference>
<evidence type="ECO:0000313" key="7">
    <source>
        <dbReference type="EMBL" id="EXJ82664.1"/>
    </source>
</evidence>
<dbReference type="InterPro" id="IPR008422">
    <property type="entry name" value="KN_HD"/>
</dbReference>
<dbReference type="RefSeq" id="XP_007734787.1">
    <property type="nucleotide sequence ID" value="XM_007736597.1"/>
</dbReference>
<keyword evidence="8" id="KW-1185">Reference proteome</keyword>
<organism evidence="7 8">
    <name type="scientific">Capronia epimyces CBS 606.96</name>
    <dbReference type="NCBI Taxonomy" id="1182542"/>
    <lineage>
        <taxon>Eukaryota</taxon>
        <taxon>Fungi</taxon>
        <taxon>Dikarya</taxon>
        <taxon>Ascomycota</taxon>
        <taxon>Pezizomycotina</taxon>
        <taxon>Eurotiomycetes</taxon>
        <taxon>Chaetothyriomycetidae</taxon>
        <taxon>Chaetothyriales</taxon>
        <taxon>Herpotrichiellaceae</taxon>
        <taxon>Capronia</taxon>
    </lineage>
</organism>
<comment type="caution">
    <text evidence="7">The sequence shown here is derived from an EMBL/GenBank/DDBJ whole genome shotgun (WGS) entry which is preliminary data.</text>
</comment>
<keyword evidence="3 4" id="KW-0539">Nucleus</keyword>
<dbReference type="EMBL" id="AMGY01000005">
    <property type="protein sequence ID" value="EXJ82664.1"/>
    <property type="molecule type" value="Genomic_DNA"/>
</dbReference>
<evidence type="ECO:0000256" key="2">
    <source>
        <dbReference type="ARBA" id="ARBA00023155"/>
    </source>
</evidence>
<feature type="region of interest" description="Disordered" evidence="5">
    <location>
        <begin position="1"/>
        <end position="33"/>
    </location>
</feature>
<name>W9YK70_9EURO</name>
<feature type="region of interest" description="Disordered" evidence="5">
    <location>
        <begin position="131"/>
        <end position="186"/>
    </location>
</feature>
<evidence type="ECO:0000256" key="3">
    <source>
        <dbReference type="ARBA" id="ARBA00023242"/>
    </source>
</evidence>
<sequence>MEHYNQAAARPYATHNTPVPSQTRLDVTQQEQQLPSIREVMLDSRCNETPRTDLVCKVIPPPRHDTMESQVHEMPSNARPMMVPYLSSQHTTSMNVASIPAPVQPQSSPMTFPADGTNPMQMNGLAPPQPLQTPARTPAEYSSPWSSSSTYTEAGVPMATQPALSTQPQPFTAMSQPMIPSDTQDSVYSSTYSMRAANDSPDSYSRWRTPQVSSAPRYNPYLMSERSYNQPLDYGRYGQSFDQYRAPLGYDGGYRSLDTSPYHMKYSQLLSYPIMGYPSHANGRRRRGNLPKPITDILRRWLQEHLDHPYPSDEQKQIFIQRTGLTISQISNWFINARRRQLPALKLKRAKSIQSRA</sequence>
<evidence type="ECO:0000256" key="5">
    <source>
        <dbReference type="SAM" id="MobiDB-lite"/>
    </source>
</evidence>
<dbReference type="GO" id="GO:0003677">
    <property type="term" value="F:DNA binding"/>
    <property type="evidence" value="ECO:0007669"/>
    <property type="project" value="UniProtKB-UniRule"/>
</dbReference>
<evidence type="ECO:0000256" key="4">
    <source>
        <dbReference type="PROSITE-ProRule" id="PRU00108"/>
    </source>
</evidence>
<feature type="compositionally biased region" description="Polar residues" evidence="5">
    <location>
        <begin position="14"/>
        <end position="33"/>
    </location>
</feature>
<dbReference type="GO" id="GO:0005634">
    <property type="term" value="C:nucleus"/>
    <property type="evidence" value="ECO:0007669"/>
    <property type="project" value="UniProtKB-SubCell"/>
</dbReference>
<reference evidence="7 8" key="1">
    <citation type="submission" date="2013-03" db="EMBL/GenBank/DDBJ databases">
        <title>The Genome Sequence of Capronia epimyces CBS 606.96.</title>
        <authorList>
            <consortium name="The Broad Institute Genomics Platform"/>
            <person name="Cuomo C."/>
            <person name="de Hoog S."/>
            <person name="Gorbushina A."/>
            <person name="Walker B."/>
            <person name="Young S.K."/>
            <person name="Zeng Q."/>
            <person name="Gargeya S."/>
            <person name="Fitzgerald M."/>
            <person name="Haas B."/>
            <person name="Abouelleil A."/>
            <person name="Allen A.W."/>
            <person name="Alvarado L."/>
            <person name="Arachchi H.M."/>
            <person name="Berlin A.M."/>
            <person name="Chapman S.B."/>
            <person name="Gainer-Dewar J."/>
            <person name="Goldberg J."/>
            <person name="Griggs A."/>
            <person name="Gujja S."/>
            <person name="Hansen M."/>
            <person name="Howarth C."/>
            <person name="Imamovic A."/>
            <person name="Ireland A."/>
            <person name="Larimer J."/>
            <person name="McCowan C."/>
            <person name="Murphy C."/>
            <person name="Pearson M."/>
            <person name="Poon T.W."/>
            <person name="Priest M."/>
            <person name="Roberts A."/>
            <person name="Saif S."/>
            <person name="Shea T."/>
            <person name="Sisk P."/>
            <person name="Sykes S."/>
            <person name="Wortman J."/>
            <person name="Nusbaum C."/>
            <person name="Birren B."/>
        </authorList>
    </citation>
    <scope>NUCLEOTIDE SEQUENCE [LARGE SCALE GENOMIC DNA]</scope>
    <source>
        <strain evidence="7 8">CBS 606.96</strain>
    </source>
</reference>
<dbReference type="AlphaFoldDB" id="W9YK70"/>
<evidence type="ECO:0000313" key="8">
    <source>
        <dbReference type="Proteomes" id="UP000019478"/>
    </source>
</evidence>
<feature type="DNA-binding region" description="Homeobox" evidence="4">
    <location>
        <begin position="283"/>
        <end position="345"/>
    </location>
</feature>
<evidence type="ECO:0000259" key="6">
    <source>
        <dbReference type="PROSITE" id="PS50071"/>
    </source>
</evidence>
<dbReference type="GeneID" id="19170587"/>
<dbReference type="Gene3D" id="1.10.10.60">
    <property type="entry name" value="Homeodomain-like"/>
    <property type="match status" value="1"/>
</dbReference>
<evidence type="ECO:0000256" key="1">
    <source>
        <dbReference type="ARBA" id="ARBA00023125"/>
    </source>
</evidence>
<dbReference type="OrthoDB" id="10056939at2759"/>
<accession>W9YK70</accession>
<protein>
    <recommendedName>
        <fullName evidence="6">Homeobox domain-containing protein</fullName>
    </recommendedName>
</protein>
<keyword evidence="1 4" id="KW-0238">DNA-binding</keyword>
<dbReference type="InterPro" id="IPR009057">
    <property type="entry name" value="Homeodomain-like_sf"/>
</dbReference>